<reference evidence="1" key="1">
    <citation type="submission" date="2020-06" db="EMBL/GenBank/DDBJ databases">
        <authorList>
            <consortium name="Plant Systems Biology data submission"/>
        </authorList>
    </citation>
    <scope>NUCLEOTIDE SEQUENCE</scope>
    <source>
        <strain evidence="1">D6</strain>
    </source>
</reference>
<comment type="caution">
    <text evidence="1">The sequence shown here is derived from an EMBL/GenBank/DDBJ whole genome shotgun (WGS) entry which is preliminary data.</text>
</comment>
<proteinExistence type="predicted"/>
<evidence type="ECO:0000313" key="1">
    <source>
        <dbReference type="EMBL" id="CAB9516531.1"/>
    </source>
</evidence>
<accession>A0A9N8E870</accession>
<keyword evidence="2" id="KW-1185">Reference proteome</keyword>
<dbReference type="EMBL" id="CAICTM010000789">
    <property type="protein sequence ID" value="CAB9516531.1"/>
    <property type="molecule type" value="Genomic_DNA"/>
</dbReference>
<name>A0A9N8E870_9STRA</name>
<protein>
    <submittedName>
        <fullName evidence="1">Uncharacterized protein</fullName>
    </submittedName>
</protein>
<evidence type="ECO:0000313" key="2">
    <source>
        <dbReference type="Proteomes" id="UP001153069"/>
    </source>
</evidence>
<sequence length="109" mass="12381">MEQQLLLKLLWINNEPTRMNMLRMFLQGPGADPSVNKMSPELFLQAIAYHGKLVKIIMETIPGKEELCQQEMGILLQIAMNTRVALVEMHGEDSPIVLRFQDGLSPVFT</sequence>
<dbReference type="AlphaFoldDB" id="A0A9N8E870"/>
<dbReference type="Proteomes" id="UP001153069">
    <property type="component" value="Unassembled WGS sequence"/>
</dbReference>
<gene>
    <name evidence="1" type="ORF">SEMRO_790_G202750.1</name>
</gene>
<organism evidence="1 2">
    <name type="scientific">Seminavis robusta</name>
    <dbReference type="NCBI Taxonomy" id="568900"/>
    <lineage>
        <taxon>Eukaryota</taxon>
        <taxon>Sar</taxon>
        <taxon>Stramenopiles</taxon>
        <taxon>Ochrophyta</taxon>
        <taxon>Bacillariophyta</taxon>
        <taxon>Bacillariophyceae</taxon>
        <taxon>Bacillariophycidae</taxon>
        <taxon>Naviculales</taxon>
        <taxon>Naviculaceae</taxon>
        <taxon>Seminavis</taxon>
    </lineage>
</organism>